<dbReference type="InterPro" id="IPR000330">
    <property type="entry name" value="SNF2_N"/>
</dbReference>
<dbReference type="InterPro" id="IPR007527">
    <property type="entry name" value="Znf_SWIM"/>
</dbReference>
<keyword evidence="4" id="KW-0863">Zinc-finger</keyword>
<dbReference type="InterPro" id="IPR038718">
    <property type="entry name" value="SNF2-like_sf"/>
</dbReference>
<dbReference type="InterPro" id="IPR001650">
    <property type="entry name" value="Helicase_C-like"/>
</dbReference>
<evidence type="ECO:0000256" key="4">
    <source>
        <dbReference type="PROSITE-ProRule" id="PRU00325"/>
    </source>
</evidence>
<sequence length="974" mass="107101">MQALFEEIRENCSPTIWSRGVELSRAGAVVTEASDDEEITLKVATRQVMAYATVTLWPEEEDWLCDCKSTDPACAHVAAAVIALRQAKSKGMAATQPKMAPGKIGYRLKREDRAIALERMVVQQETTRPLTHSLEAIASGRVDGPAVMIAQPDLVVEQALGRRYNGPIPRERMSKLLGALAQCHDVRLDDQPIKTSSKEVLPQACVEDRGDGFALFLEPDPSIREVFKNGVVLCGETLRPVGQSGLSAREREELQGPDGRYFSAGDVAELVTDIIPSLRKRVTVDVRTSRLPSTQAEPPRLQITTRREGDMLVVEPQLIYGEPPTARIEDDRLIPLGRGALPIRDTKTEQRLTRQLQHHLKLVPGKALQVTGAQAVDLAARLKTWPGGVRGAGHETFFLAPPLRPRLQLDAAHFNLDFESDTASGGRSPGGRVPANAVLRAWQDNAALIPLQGGGWAPLPVDWLQQFGHHVADLLVARNAANELPASALPDLARLCDALDEPRPPELAGLQTLLDNFSGIPDAELAADLQATLRPYQRAGVNWLVFLRQAGLGAMLADDMGLGKTLQALCAVHGRTLVVAPTSVLHNWAEEIRRFRPALRCAIYHGPQRRLEPQADVTLTTYAILRLDIGTLASQPWDTVILDEAQNIKNPESQVAQAAYQLQSGFRLTLSGTPIENRLDELWSQFHFLNRGLLGGIQHFQERYVKAITHGQPGAAERLRERLRPFILRRRKQEVATELPPRTEVVLRCVLTEDEHDVYNAIQAATREDVIKRLAAGGSVLEALEALLRLRQAACHTGLVPGHEAPASSKVDLLIETLDQVIADGHKALVFSQWTALLDRVEPHLRDVGMDFVRLDGTTRDRAGVVQHFQSDDGPPVMLISLRAGGVGLNLTAADHVFLLDPWWNPAVEDQAADRAHRIGQERPVLVTRLVAQDTVEERILALQQQKRLLAESVLDGAEQATALTREDLLALLA</sequence>
<organism evidence="8 9">
    <name type="scientific">Candidatus Entotheonella gemina</name>
    <dbReference type="NCBI Taxonomy" id="1429439"/>
    <lineage>
        <taxon>Bacteria</taxon>
        <taxon>Pseudomonadati</taxon>
        <taxon>Nitrospinota/Tectimicrobiota group</taxon>
        <taxon>Candidatus Tectimicrobiota</taxon>
        <taxon>Candidatus Entotheonellia</taxon>
        <taxon>Candidatus Entotheonellales</taxon>
        <taxon>Candidatus Entotheonellaceae</taxon>
        <taxon>Candidatus Entotheonella</taxon>
    </lineage>
</organism>
<feature type="domain" description="Helicase ATP-binding" evidence="6">
    <location>
        <begin position="545"/>
        <end position="692"/>
    </location>
</feature>
<comment type="caution">
    <text evidence="8">The sequence shown here is derived from an EMBL/GenBank/DDBJ whole genome shotgun (WGS) entry which is preliminary data.</text>
</comment>
<dbReference type="Proteomes" id="UP000019140">
    <property type="component" value="Unassembled WGS sequence"/>
</dbReference>
<keyword evidence="3" id="KW-0067">ATP-binding</keyword>
<evidence type="ECO:0000313" key="8">
    <source>
        <dbReference type="EMBL" id="ETX07355.1"/>
    </source>
</evidence>
<dbReference type="EMBL" id="AZHX01000474">
    <property type="protein sequence ID" value="ETX07355.1"/>
    <property type="molecule type" value="Genomic_DNA"/>
</dbReference>
<dbReference type="SUPFAM" id="SSF52540">
    <property type="entry name" value="P-loop containing nucleoside triphosphate hydrolases"/>
    <property type="match status" value="2"/>
</dbReference>
<evidence type="ECO:0000259" key="6">
    <source>
        <dbReference type="PROSITE" id="PS51192"/>
    </source>
</evidence>
<dbReference type="PROSITE" id="PS51194">
    <property type="entry name" value="HELICASE_CTER"/>
    <property type="match status" value="1"/>
</dbReference>
<dbReference type="Pfam" id="PF00271">
    <property type="entry name" value="Helicase_C"/>
    <property type="match status" value="1"/>
</dbReference>
<dbReference type="GO" id="GO:0006281">
    <property type="term" value="P:DNA repair"/>
    <property type="evidence" value="ECO:0007669"/>
    <property type="project" value="TreeGrafter"/>
</dbReference>
<dbReference type="SMART" id="SM00490">
    <property type="entry name" value="HELICc"/>
    <property type="match status" value="1"/>
</dbReference>
<keyword evidence="4" id="KW-0862">Zinc</keyword>
<evidence type="ECO:0000256" key="3">
    <source>
        <dbReference type="ARBA" id="ARBA00022840"/>
    </source>
</evidence>
<dbReference type="GO" id="GO:0005524">
    <property type="term" value="F:ATP binding"/>
    <property type="evidence" value="ECO:0007669"/>
    <property type="project" value="UniProtKB-KW"/>
</dbReference>
<evidence type="ECO:0000259" key="5">
    <source>
        <dbReference type="PROSITE" id="PS50966"/>
    </source>
</evidence>
<dbReference type="HOGENOM" id="CLU_000315_21_0_7"/>
<dbReference type="Gene3D" id="3.40.50.300">
    <property type="entry name" value="P-loop containing nucleotide triphosphate hydrolases"/>
    <property type="match status" value="1"/>
</dbReference>
<evidence type="ECO:0000256" key="1">
    <source>
        <dbReference type="ARBA" id="ARBA00022741"/>
    </source>
</evidence>
<keyword evidence="8" id="KW-0347">Helicase</keyword>
<evidence type="ECO:0000313" key="9">
    <source>
        <dbReference type="Proteomes" id="UP000019140"/>
    </source>
</evidence>
<dbReference type="InterPro" id="IPR049730">
    <property type="entry name" value="SNF2/RAD54-like_C"/>
</dbReference>
<dbReference type="GO" id="GO:0016787">
    <property type="term" value="F:hydrolase activity"/>
    <property type="evidence" value="ECO:0007669"/>
    <property type="project" value="UniProtKB-KW"/>
</dbReference>
<feature type="domain" description="Helicase C-terminal" evidence="7">
    <location>
        <begin position="817"/>
        <end position="970"/>
    </location>
</feature>
<dbReference type="AlphaFoldDB" id="W4MB08"/>
<dbReference type="Gene3D" id="3.40.50.10810">
    <property type="entry name" value="Tandem AAA-ATPase domain"/>
    <property type="match status" value="1"/>
</dbReference>
<dbReference type="InterPro" id="IPR014001">
    <property type="entry name" value="Helicase_ATP-bd"/>
</dbReference>
<evidence type="ECO:0000256" key="2">
    <source>
        <dbReference type="ARBA" id="ARBA00022801"/>
    </source>
</evidence>
<gene>
    <name evidence="8" type="ORF">ETSY2_11705</name>
</gene>
<keyword evidence="4" id="KW-0479">Metal-binding</keyword>
<protein>
    <submittedName>
        <fullName evidence="8">Helicase</fullName>
    </submittedName>
</protein>
<reference evidence="8 9" key="1">
    <citation type="journal article" date="2014" name="Nature">
        <title>An environmental bacterial taxon with a large and distinct metabolic repertoire.</title>
        <authorList>
            <person name="Wilson M.C."/>
            <person name="Mori T."/>
            <person name="Ruckert C."/>
            <person name="Uria A.R."/>
            <person name="Helf M.J."/>
            <person name="Takada K."/>
            <person name="Gernert C."/>
            <person name="Steffens U.A."/>
            <person name="Heycke N."/>
            <person name="Schmitt S."/>
            <person name="Rinke C."/>
            <person name="Helfrich E.J."/>
            <person name="Brachmann A.O."/>
            <person name="Gurgui C."/>
            <person name="Wakimoto T."/>
            <person name="Kracht M."/>
            <person name="Crusemann M."/>
            <person name="Hentschel U."/>
            <person name="Abe I."/>
            <person name="Matsunaga S."/>
            <person name="Kalinowski J."/>
            <person name="Takeyama H."/>
            <person name="Piel J."/>
        </authorList>
    </citation>
    <scope>NUCLEOTIDE SEQUENCE [LARGE SCALE GENOMIC DNA]</scope>
    <source>
        <strain evidence="9">TSY2</strain>
    </source>
</reference>
<feature type="domain" description="SWIM-type" evidence="5">
    <location>
        <begin position="52"/>
        <end position="85"/>
    </location>
</feature>
<dbReference type="CDD" id="cd18793">
    <property type="entry name" value="SF2_C_SNF"/>
    <property type="match status" value="1"/>
</dbReference>
<dbReference type="GO" id="GO:0008270">
    <property type="term" value="F:zinc ion binding"/>
    <property type="evidence" value="ECO:0007669"/>
    <property type="project" value="UniProtKB-KW"/>
</dbReference>
<dbReference type="GO" id="GO:0004386">
    <property type="term" value="F:helicase activity"/>
    <property type="evidence" value="ECO:0007669"/>
    <property type="project" value="UniProtKB-KW"/>
</dbReference>
<dbReference type="GO" id="GO:0008094">
    <property type="term" value="F:ATP-dependent activity, acting on DNA"/>
    <property type="evidence" value="ECO:0007669"/>
    <property type="project" value="TreeGrafter"/>
</dbReference>
<keyword evidence="1" id="KW-0547">Nucleotide-binding</keyword>
<keyword evidence="9" id="KW-1185">Reference proteome</keyword>
<dbReference type="InterPro" id="IPR027417">
    <property type="entry name" value="P-loop_NTPase"/>
</dbReference>
<dbReference type="Pfam" id="PF00176">
    <property type="entry name" value="SNF2-rel_dom"/>
    <property type="match status" value="1"/>
</dbReference>
<keyword evidence="2" id="KW-0378">Hydrolase</keyword>
<evidence type="ECO:0000259" key="7">
    <source>
        <dbReference type="PROSITE" id="PS51194"/>
    </source>
</evidence>
<accession>W4MB08</accession>
<name>W4MB08_9BACT</name>
<dbReference type="PROSITE" id="PS51192">
    <property type="entry name" value="HELICASE_ATP_BIND_1"/>
    <property type="match status" value="1"/>
</dbReference>
<dbReference type="PROSITE" id="PS50966">
    <property type="entry name" value="ZF_SWIM"/>
    <property type="match status" value="1"/>
</dbReference>
<proteinExistence type="predicted"/>
<dbReference type="InterPro" id="IPR050628">
    <property type="entry name" value="SNF2_RAD54_helicase_TF"/>
</dbReference>
<dbReference type="SMART" id="SM00487">
    <property type="entry name" value="DEXDc"/>
    <property type="match status" value="1"/>
</dbReference>
<dbReference type="PANTHER" id="PTHR45626">
    <property type="entry name" value="TRANSCRIPTION TERMINATION FACTOR 2-RELATED"/>
    <property type="match status" value="1"/>
</dbReference>